<keyword evidence="3" id="KW-1185">Reference proteome</keyword>
<dbReference type="AlphaFoldDB" id="A0A415PEQ8"/>
<reference evidence="2 3" key="1">
    <citation type="submission" date="2018-08" db="EMBL/GenBank/DDBJ databases">
        <title>A genome reference for cultivated species of the human gut microbiota.</title>
        <authorList>
            <person name="Zou Y."/>
            <person name="Xue W."/>
            <person name="Luo G."/>
        </authorList>
    </citation>
    <scope>NUCLEOTIDE SEQUENCE [LARGE SCALE GENOMIC DNA]</scope>
    <source>
        <strain evidence="2 3">AF35-6BH</strain>
    </source>
</reference>
<gene>
    <name evidence="2" type="ORF">DWZ83_05735</name>
</gene>
<name>A0A415PEQ8_9FIRM</name>
<sequence length="1039" mass="119018">MSKSNFFKILLVFVMAFGILPGSSRRIVNAAEENFVTTTQSENEDSITITTEVEDENDTIPEITDSKILSERNARYEDRVNYDDVCNSKNNPNHTRKPNQDPDLTPRYWDYNSDSFEPVFNEKQLIDMIWPKNKNEANKHGYRVDDAVITPEDQCFYANPQNGYGESVSQSDYLTDTYYRYNKDWLSPHGYKQTPRPKGSQKNPITGQYDTPPDYHDLSYVGNYLWKNNSGGYLFTLVTRPKTWINKYSNYISPYTGNQIGQYYITGNSHPRIFDITGKRNYEHDIKKTRIMYKFEGVDNDKNGIKNGTIFYSKPSDPNYNHQGNQWRKTPTKPGWYKMTAQVQEDENQFILPGIVEEYVAYMETGYETKFVQTIDGKNETALTDSDWNADNKPDPFDEKTKSMFGIEFYLDNKNHKIPVPKYDQSKYIFEGWEVEEQYWQPDYEGAFVGSMKYRTKQLNKDKSGNYIYEPTRIDEHQHFVLDAKLVAKLRTRKTNDINVQVQFQNDDSGLSEGEKVSITNKNFQLKEGIKDTETITVNILEDAAFDFKGFSLTQNSINDLSSEKVLDLEKTGKFKFSEQSEMHKSTTIYANFEAKPVNIKLNANGGNQKPGTSEKVINSYYYKNERIDYHDFEHPNTNMVLKGWAESPGGKAVIQNGGTYKIQAKKNQDGSYPSEITLYAVWGVKTATVHMEKHKDSLVYSTNEVNLAAGGIYTNGGVEINAFELGRFYFDVTPADSAIKDQKNLDPTKFYVVIERSTDNGKSWQKMKLDDISDGAIITKPFGKSGGQYAKVVYDKEKGKWFAPLLGRINKMTDPTTYHGLYRINVAYDDDKAVEEVSTEQQFFNENKKNGWSQSNSIEVKIIQDASDFIKVPSSITLVEKTESTSFGEIEVIESVNSSNKVEVVPFQHVTNNNTKDYDWNTPNNALSNGNNGSYNEDLHTQFVKSKPFYVTVLWNSVLTDTSGQYKVNNIQMYSHSNVGNMTENQVIPSGTKQEFVYDGKPENKLLFDFYLKGNKPKGLPEGMTFKGTVTFQVTMNN</sequence>
<evidence type="ECO:0000256" key="1">
    <source>
        <dbReference type="SAM" id="MobiDB-lite"/>
    </source>
</evidence>
<dbReference type="OrthoDB" id="107551at2"/>
<proteinExistence type="predicted"/>
<protein>
    <submittedName>
        <fullName evidence="2">Uncharacterized protein</fullName>
    </submittedName>
</protein>
<organism evidence="2 3">
    <name type="scientific">Amedibacillus dolichus</name>
    <dbReference type="NCBI Taxonomy" id="31971"/>
    <lineage>
        <taxon>Bacteria</taxon>
        <taxon>Bacillati</taxon>
        <taxon>Bacillota</taxon>
        <taxon>Erysipelotrichia</taxon>
        <taxon>Erysipelotrichales</taxon>
        <taxon>Erysipelotrichaceae</taxon>
        <taxon>Amedibacillus</taxon>
    </lineage>
</organism>
<dbReference type="Proteomes" id="UP000284868">
    <property type="component" value="Unassembled WGS sequence"/>
</dbReference>
<evidence type="ECO:0000313" key="3">
    <source>
        <dbReference type="Proteomes" id="UP000284868"/>
    </source>
</evidence>
<feature type="region of interest" description="Disordered" evidence="1">
    <location>
        <begin position="80"/>
        <end position="107"/>
    </location>
</feature>
<dbReference type="RefSeq" id="WP_118365559.1">
    <property type="nucleotide sequence ID" value="NZ_QRPK01000022.1"/>
</dbReference>
<dbReference type="EMBL" id="QRPK01000022">
    <property type="protein sequence ID" value="RHM11253.1"/>
    <property type="molecule type" value="Genomic_DNA"/>
</dbReference>
<comment type="caution">
    <text evidence="2">The sequence shown here is derived from an EMBL/GenBank/DDBJ whole genome shotgun (WGS) entry which is preliminary data.</text>
</comment>
<evidence type="ECO:0000313" key="2">
    <source>
        <dbReference type="EMBL" id="RHM11253.1"/>
    </source>
</evidence>
<accession>A0A415PEQ8</accession>